<sequence>MATPRVFIARHGETEWSLDGRHTGLTDIPLTEDGERRVKATGKALSLTLIPESGTTVTATITIVDMGMLPTVSYRSASNNSIRDGDALVYSKWPKMTLFGSPYLDQILFNENTLRERRDRPLISIFHVVTALRNWGHIKHDNKTATNTSEFHSYVSPRKRAQRTFELLNLGIKDPLPWQEHGQKPTDKPATDDCRARVEVTEAIREWDYGDYEGITSPTIRDLREKLGLNRDWDIWRDGCEGGESPEDVTKRVDELIHEIRTKFHASVIGKPKGSAPCGDILIVAHGHILRAFAMRWVGKTLPSGPSFLLEAGGIGTLRHFQFVQSLANPFYLNHLASQKLLNDPAFVAYLAYLQYWSRPPYIKYLNYPGPTLKHLELLQEERFRQDIISPELAQALAAEGVKASVEWHKDD</sequence>
<dbReference type="Gene3D" id="3.40.50.1240">
    <property type="entry name" value="Phosphoglycerate mutase-like"/>
    <property type="match status" value="1"/>
</dbReference>
<comment type="subunit">
    <text evidence="3">Component of the Mediator complex.</text>
</comment>
<evidence type="ECO:0000313" key="12">
    <source>
        <dbReference type="EMBL" id="TGJ78455.1"/>
    </source>
</evidence>
<comment type="subcellular location">
    <subcellularLocation>
        <location evidence="1">Nucleus</location>
    </subcellularLocation>
</comment>
<dbReference type="EMBL" id="SKBN01000390">
    <property type="protein sequence ID" value="TGJ78455.1"/>
    <property type="molecule type" value="Genomic_DNA"/>
</dbReference>
<name>A0A4Z0YGT4_9PEZI</name>
<dbReference type="AlphaFoldDB" id="A0A4Z0YGT4"/>
<protein>
    <recommendedName>
        <fullName evidence="4">Mediator of RNA polymerase II transcription subunit 31</fullName>
    </recommendedName>
    <alternativeName>
        <fullName evidence="10">Mediator complex subunit 31</fullName>
    </alternativeName>
</protein>
<dbReference type="GO" id="GO:0003712">
    <property type="term" value="F:transcription coregulator activity"/>
    <property type="evidence" value="ECO:0007669"/>
    <property type="project" value="InterPro"/>
</dbReference>
<dbReference type="InterPro" id="IPR029033">
    <property type="entry name" value="His_PPase_superfam"/>
</dbReference>
<dbReference type="Gene3D" id="1.10.10.1340">
    <property type="entry name" value="Mediator of RNA polymerase II, submodule Med31 (Soh1)"/>
    <property type="match status" value="1"/>
</dbReference>
<evidence type="ECO:0000256" key="2">
    <source>
        <dbReference type="ARBA" id="ARBA00006378"/>
    </source>
</evidence>
<dbReference type="Proteomes" id="UP000297716">
    <property type="component" value="Unassembled WGS sequence"/>
</dbReference>
<dbReference type="InterPro" id="IPR013078">
    <property type="entry name" value="His_Pase_superF_clade-1"/>
</dbReference>
<comment type="function">
    <text evidence="9">Component of the Mediator complex, a coactivator involved in the regulated transcription of nearly all RNA polymerase II-dependent genes. Mediator functions as a bridge to convey information from gene-specific regulatory proteins to the basal RNA polymerase II transcription machinery. Mediator is recruited to promoters by direct interactions with regulatory proteins and serves as a scaffold for the assembly of a functional preinitiation complex with RNA polymerase II and the general transcription factors.</text>
</comment>
<gene>
    <name evidence="12" type="ORF">E0Z10_g10314</name>
</gene>
<organism evidence="12 13">
    <name type="scientific">Xylaria hypoxylon</name>
    <dbReference type="NCBI Taxonomy" id="37992"/>
    <lineage>
        <taxon>Eukaryota</taxon>
        <taxon>Fungi</taxon>
        <taxon>Dikarya</taxon>
        <taxon>Ascomycota</taxon>
        <taxon>Pezizomycotina</taxon>
        <taxon>Sordariomycetes</taxon>
        <taxon>Xylariomycetidae</taxon>
        <taxon>Xylariales</taxon>
        <taxon>Xylariaceae</taxon>
        <taxon>Xylaria</taxon>
    </lineage>
</organism>
<keyword evidence="8" id="KW-0539">Nucleus</keyword>
<comment type="caution">
    <text evidence="12">The sequence shown here is derived from an EMBL/GenBank/DDBJ whole genome shotgun (WGS) entry which is preliminary data.</text>
</comment>
<dbReference type="InterPro" id="IPR038089">
    <property type="entry name" value="Med31_sf"/>
</dbReference>
<evidence type="ECO:0000313" key="13">
    <source>
        <dbReference type="Proteomes" id="UP000297716"/>
    </source>
</evidence>
<evidence type="ECO:0000256" key="10">
    <source>
        <dbReference type="ARBA" id="ARBA00031978"/>
    </source>
</evidence>
<dbReference type="PANTHER" id="PTHR13186">
    <property type="entry name" value="MEDIATOR OF RNA POLYMERASE II TRANSCRIPTION SUBUNIT 31"/>
    <property type="match status" value="1"/>
</dbReference>
<dbReference type="FunFam" id="1.10.10.1340:FF:000002">
    <property type="entry name" value="Mediator of RNA polymerase II transcription subunit 31"/>
    <property type="match status" value="1"/>
</dbReference>
<reference evidence="12 13" key="1">
    <citation type="submission" date="2019-03" db="EMBL/GenBank/DDBJ databases">
        <title>Draft genome sequence of Xylaria hypoxylon DSM 108379, a ubiquitous saprotrophic-parasitic fungi on hardwood.</title>
        <authorList>
            <person name="Buettner E."/>
            <person name="Leonhardt S."/>
            <person name="Gebauer A.M."/>
            <person name="Liers C."/>
            <person name="Hofrichter M."/>
            <person name="Kellner H."/>
        </authorList>
    </citation>
    <scope>NUCLEOTIDE SEQUENCE [LARGE SCALE GENOMIC DNA]</scope>
    <source>
        <strain evidence="12 13">DSM 108379</strain>
    </source>
</reference>
<evidence type="ECO:0000256" key="1">
    <source>
        <dbReference type="ARBA" id="ARBA00004123"/>
    </source>
</evidence>
<evidence type="ECO:0000256" key="6">
    <source>
        <dbReference type="ARBA" id="ARBA00023159"/>
    </source>
</evidence>
<proteinExistence type="inferred from homology"/>
<dbReference type="Pfam" id="PF00300">
    <property type="entry name" value="His_Phos_1"/>
    <property type="match status" value="2"/>
</dbReference>
<dbReference type="GO" id="GO:0006355">
    <property type="term" value="P:regulation of DNA-templated transcription"/>
    <property type="evidence" value="ECO:0007669"/>
    <property type="project" value="InterPro"/>
</dbReference>
<evidence type="ECO:0000256" key="8">
    <source>
        <dbReference type="ARBA" id="ARBA00023242"/>
    </source>
</evidence>
<evidence type="ECO:0000256" key="7">
    <source>
        <dbReference type="ARBA" id="ARBA00023163"/>
    </source>
</evidence>
<dbReference type="InterPro" id="IPR008831">
    <property type="entry name" value="Mediator_Med31"/>
</dbReference>
<evidence type="ECO:0000256" key="9">
    <source>
        <dbReference type="ARBA" id="ARBA00025687"/>
    </source>
</evidence>
<accession>A0A4Z0YGT4</accession>
<dbReference type="SUPFAM" id="SSF53254">
    <property type="entry name" value="Phosphoglycerate mutase-like"/>
    <property type="match status" value="1"/>
</dbReference>
<dbReference type="GO" id="GO:0016592">
    <property type="term" value="C:mediator complex"/>
    <property type="evidence" value="ECO:0007669"/>
    <property type="project" value="InterPro"/>
</dbReference>
<evidence type="ECO:0000256" key="3">
    <source>
        <dbReference type="ARBA" id="ARBA00011837"/>
    </source>
</evidence>
<keyword evidence="13" id="KW-1185">Reference proteome</keyword>
<comment type="similarity">
    <text evidence="2">Belongs to the Mediator complex subunit 31 family.</text>
</comment>
<dbReference type="CDD" id="cd07067">
    <property type="entry name" value="HP_PGM_like"/>
    <property type="match status" value="1"/>
</dbReference>
<keyword evidence="6" id="KW-0010">Activator</keyword>
<evidence type="ECO:0000256" key="5">
    <source>
        <dbReference type="ARBA" id="ARBA00023015"/>
    </source>
</evidence>
<keyword evidence="7" id="KW-0804">Transcription</keyword>
<evidence type="ECO:0000256" key="4">
    <source>
        <dbReference type="ARBA" id="ARBA00019660"/>
    </source>
</evidence>
<dbReference type="STRING" id="37992.A0A4Z0YGT4"/>
<feature type="binding site" evidence="11">
    <location>
        <begin position="23"/>
        <end position="24"/>
    </location>
    <ligand>
        <name>substrate</name>
    </ligand>
</feature>
<dbReference type="OrthoDB" id="4818801at2759"/>
<keyword evidence="5" id="KW-0805">Transcription regulation</keyword>
<evidence type="ECO:0000256" key="11">
    <source>
        <dbReference type="PIRSR" id="PIRSR613078-2"/>
    </source>
</evidence>
<dbReference type="SMART" id="SM00855">
    <property type="entry name" value="PGAM"/>
    <property type="match status" value="1"/>
</dbReference>
<dbReference type="Pfam" id="PF05669">
    <property type="entry name" value="Med31"/>
    <property type="match status" value="1"/>
</dbReference>